<dbReference type="CDD" id="cd00024">
    <property type="entry name" value="CD_CSD"/>
    <property type="match status" value="1"/>
</dbReference>
<feature type="compositionally biased region" description="Polar residues" evidence="2">
    <location>
        <begin position="321"/>
        <end position="334"/>
    </location>
</feature>
<proteinExistence type="predicted"/>
<dbReference type="SUPFAM" id="SSF54160">
    <property type="entry name" value="Chromo domain-like"/>
    <property type="match status" value="1"/>
</dbReference>
<dbReference type="Proteomes" id="UP000076881">
    <property type="component" value="Unassembled WGS sequence"/>
</dbReference>
<feature type="compositionally biased region" description="Basic and acidic residues" evidence="2">
    <location>
        <begin position="638"/>
        <end position="650"/>
    </location>
</feature>
<feature type="compositionally biased region" description="Polar residues" evidence="2">
    <location>
        <begin position="342"/>
        <end position="360"/>
    </location>
</feature>
<keyword evidence="5" id="KW-1185">Reference proteome</keyword>
<evidence type="ECO:0000313" key="5">
    <source>
        <dbReference type="Proteomes" id="UP000076881"/>
    </source>
</evidence>
<feature type="compositionally biased region" description="Polar residues" evidence="2">
    <location>
        <begin position="392"/>
        <end position="414"/>
    </location>
</feature>
<feature type="compositionally biased region" description="Polar residues" evidence="2">
    <location>
        <begin position="429"/>
        <end position="440"/>
    </location>
</feature>
<feature type="compositionally biased region" description="Low complexity" evidence="2">
    <location>
        <begin position="534"/>
        <end position="543"/>
    </location>
</feature>
<feature type="compositionally biased region" description="Basic residues" evidence="2">
    <location>
        <begin position="499"/>
        <end position="510"/>
    </location>
</feature>
<dbReference type="Pfam" id="PF00385">
    <property type="entry name" value="Chromo"/>
    <property type="match status" value="1"/>
</dbReference>
<name>A0A162ITP8_CORDF</name>
<feature type="compositionally biased region" description="Polar residues" evidence="2">
    <location>
        <begin position="371"/>
        <end position="380"/>
    </location>
</feature>
<feature type="region of interest" description="Disordered" evidence="2">
    <location>
        <begin position="610"/>
        <end position="694"/>
    </location>
</feature>
<reference evidence="4 5" key="1">
    <citation type="journal article" date="2016" name="Genome Biol. Evol.">
        <title>Divergent and convergent evolution of fungal pathogenicity.</title>
        <authorList>
            <person name="Shang Y."/>
            <person name="Xiao G."/>
            <person name="Zheng P."/>
            <person name="Cen K."/>
            <person name="Zhan S."/>
            <person name="Wang C."/>
        </authorList>
    </citation>
    <scope>NUCLEOTIDE SEQUENCE [LARGE SCALE GENOMIC DNA]</scope>
    <source>
        <strain evidence="4 5">RCEF 1005</strain>
    </source>
</reference>
<dbReference type="InterPro" id="IPR016197">
    <property type="entry name" value="Chromo-like_dom_sf"/>
</dbReference>
<feature type="region of interest" description="Disordered" evidence="2">
    <location>
        <begin position="294"/>
        <end position="380"/>
    </location>
</feature>
<dbReference type="Gene3D" id="2.40.50.40">
    <property type="match status" value="1"/>
</dbReference>
<feature type="compositionally biased region" description="Low complexity" evidence="2">
    <location>
        <begin position="445"/>
        <end position="470"/>
    </location>
</feature>
<feature type="compositionally biased region" description="Polar residues" evidence="2">
    <location>
        <begin position="472"/>
        <end position="497"/>
    </location>
</feature>
<protein>
    <submittedName>
        <fullName evidence="4">Chromo domain protein</fullName>
    </submittedName>
</protein>
<dbReference type="OrthoDB" id="3543857at2759"/>
<dbReference type="EMBL" id="AZHF01000004">
    <property type="protein sequence ID" value="OAA77065.1"/>
    <property type="molecule type" value="Genomic_DNA"/>
</dbReference>
<gene>
    <name evidence="4" type="ORF">LEL_06749</name>
</gene>
<evidence type="ECO:0000259" key="3">
    <source>
        <dbReference type="Pfam" id="PF00385"/>
    </source>
</evidence>
<evidence type="ECO:0000313" key="4">
    <source>
        <dbReference type="EMBL" id="OAA77065.1"/>
    </source>
</evidence>
<comment type="caution">
    <text evidence="4">The sequence shown here is derived from an EMBL/GenBank/DDBJ whole genome shotgun (WGS) entry which is preliminary data.</text>
</comment>
<evidence type="ECO:0000256" key="2">
    <source>
        <dbReference type="SAM" id="MobiDB-lite"/>
    </source>
</evidence>
<sequence>MTSPYPRRPRQPTSRKIKIEIVLPSRPADYVPNSGPPLRRLDLLPPADSTAYIDDRILLPPAGLAADGRPLPKRMKYIVGWRDLPAARLLVPAMDVLDYVSPRALEEWEFKMELELDIERARLEAERQALKAQTLHQGPASELPKTKRPGRPPLHHTNIETAVVAEAEEEDGEHSRHRGGAMSLSTPKKRKMDDFLDVYTSDESPSEQLLFDFARSMDQKEVDLTKEDVKGVGELPRGHAAPMVPVAPTAPIGPTAPRTIDDHDQAYRDVKSQFFKNSKSTTKMTLPLMSAPAAAKLKPARSQSHGMSFPLGKPSPREPTTKPSTQAKSHSSRPITDFLSAARSNSGTLQPLKTQASSKAPSELPLDKAQPRQQPNTKQASALARKYSGMSKTLAQRITSKVPSQLQLNKTQTQPEDRQKALSALAQKYTGTARPSTRPVSNKVPAQPQLKKSQPQPQAKLKQLPALAKKYSGTSKPPAQRASSKVPSEPQLGSTRPRSLAKPKFRSHVAQKKESKPQARKPMPLKAKIPPRMSVSAPSSSDSDSGDEDDETTWDVDRIEDMELFDVEGEGLVRYFKVRWEGDWPPEQNPTWEPEKNLPEDLVAEFCRTFNPRGGSRTSSEPRHTSHDEDTLQLPVLKRTDESGMGDDVHQPSSADSGLFVYSSDDGMEKHTWDAPNSQGHRPNLNGVYPAHMT</sequence>
<feature type="domain" description="Chromo" evidence="3">
    <location>
        <begin position="554"/>
        <end position="606"/>
    </location>
</feature>
<feature type="region of interest" description="Disordered" evidence="2">
    <location>
        <begin position="392"/>
        <end position="555"/>
    </location>
</feature>
<organism evidence="4 5">
    <name type="scientific">Akanthomyces lecanii RCEF 1005</name>
    <dbReference type="NCBI Taxonomy" id="1081108"/>
    <lineage>
        <taxon>Eukaryota</taxon>
        <taxon>Fungi</taxon>
        <taxon>Dikarya</taxon>
        <taxon>Ascomycota</taxon>
        <taxon>Pezizomycotina</taxon>
        <taxon>Sordariomycetes</taxon>
        <taxon>Hypocreomycetidae</taxon>
        <taxon>Hypocreales</taxon>
        <taxon>Cordycipitaceae</taxon>
        <taxon>Akanthomyces</taxon>
        <taxon>Cordyceps confragosa</taxon>
    </lineage>
</organism>
<comment type="subunit">
    <text evidence="1">Component of the NuA4 histone acetyltransferase complex.</text>
</comment>
<dbReference type="STRING" id="1081108.A0A162ITP8"/>
<evidence type="ECO:0000256" key="1">
    <source>
        <dbReference type="ARBA" id="ARBA00011353"/>
    </source>
</evidence>
<accession>A0A162ITP8</accession>
<feature type="compositionally biased region" description="Basic and acidic residues" evidence="2">
    <location>
        <begin position="620"/>
        <end position="630"/>
    </location>
</feature>
<dbReference type="AlphaFoldDB" id="A0A162ITP8"/>
<dbReference type="InterPro" id="IPR023780">
    <property type="entry name" value="Chromo_domain"/>
</dbReference>
<feature type="compositionally biased region" description="Acidic residues" evidence="2">
    <location>
        <begin position="544"/>
        <end position="554"/>
    </location>
</feature>
<feature type="region of interest" description="Disordered" evidence="2">
    <location>
        <begin position="132"/>
        <end position="186"/>
    </location>
</feature>